<gene>
    <name evidence="3" type="ORF">AFUS01_LOCUS24894</name>
</gene>
<proteinExistence type="predicted"/>
<dbReference type="InterPro" id="IPR023780">
    <property type="entry name" value="Chromo_domain"/>
</dbReference>
<evidence type="ECO:0000256" key="1">
    <source>
        <dbReference type="SAM" id="MobiDB-lite"/>
    </source>
</evidence>
<sequence>MSQIEYLFAAANDLSIFDPILVPGLEVIVQATLSGGNTQNGYDVHSIYGLALSVNNRGFRYRVHWAGYLRSEDTWEPLENFSVYMLGDIMAFHRLVLEHCRLKNFSADCSIIETTYLSYLQEPVLKDMLLSWAINGIHDLRPGKDSMTVHSQTDHPQGKSVETQT</sequence>
<organism evidence="3 4">
    <name type="scientific">Allacma fusca</name>
    <dbReference type="NCBI Taxonomy" id="39272"/>
    <lineage>
        <taxon>Eukaryota</taxon>
        <taxon>Metazoa</taxon>
        <taxon>Ecdysozoa</taxon>
        <taxon>Arthropoda</taxon>
        <taxon>Hexapoda</taxon>
        <taxon>Collembola</taxon>
        <taxon>Symphypleona</taxon>
        <taxon>Sminthuridae</taxon>
        <taxon>Allacma</taxon>
    </lineage>
</organism>
<dbReference type="Proteomes" id="UP000708208">
    <property type="component" value="Unassembled WGS sequence"/>
</dbReference>
<evidence type="ECO:0000313" key="3">
    <source>
        <dbReference type="EMBL" id="CAG7786321.1"/>
    </source>
</evidence>
<dbReference type="SMART" id="SM00298">
    <property type="entry name" value="CHROMO"/>
    <property type="match status" value="1"/>
</dbReference>
<reference evidence="3" key="1">
    <citation type="submission" date="2021-06" db="EMBL/GenBank/DDBJ databases">
        <authorList>
            <person name="Hodson N. C."/>
            <person name="Mongue J. A."/>
            <person name="Jaron S. K."/>
        </authorList>
    </citation>
    <scope>NUCLEOTIDE SEQUENCE</scope>
</reference>
<dbReference type="InterPro" id="IPR000953">
    <property type="entry name" value="Chromo/chromo_shadow_dom"/>
</dbReference>
<dbReference type="PROSITE" id="PS50013">
    <property type="entry name" value="CHROMO_2"/>
    <property type="match status" value="1"/>
</dbReference>
<evidence type="ECO:0000259" key="2">
    <source>
        <dbReference type="PROSITE" id="PS50013"/>
    </source>
</evidence>
<comment type="caution">
    <text evidence="3">The sequence shown here is derived from an EMBL/GenBank/DDBJ whole genome shotgun (WGS) entry which is preliminary data.</text>
</comment>
<feature type="non-terminal residue" evidence="3">
    <location>
        <position position="165"/>
    </location>
</feature>
<dbReference type="AlphaFoldDB" id="A0A8J2KHS3"/>
<name>A0A8J2KHS3_9HEXA</name>
<dbReference type="OrthoDB" id="5376140at2759"/>
<feature type="region of interest" description="Disordered" evidence="1">
    <location>
        <begin position="145"/>
        <end position="165"/>
    </location>
</feature>
<evidence type="ECO:0000313" key="4">
    <source>
        <dbReference type="Proteomes" id="UP000708208"/>
    </source>
</evidence>
<dbReference type="EMBL" id="CAJVCH010315218">
    <property type="protein sequence ID" value="CAG7786321.1"/>
    <property type="molecule type" value="Genomic_DNA"/>
</dbReference>
<accession>A0A8J2KHS3</accession>
<keyword evidence="4" id="KW-1185">Reference proteome</keyword>
<protein>
    <recommendedName>
        <fullName evidence="2">Chromo domain-containing protein</fullName>
    </recommendedName>
</protein>
<feature type="domain" description="Chromo" evidence="2">
    <location>
        <begin position="42"/>
        <end position="94"/>
    </location>
</feature>
<dbReference type="Pfam" id="PF00385">
    <property type="entry name" value="Chromo"/>
    <property type="match status" value="1"/>
</dbReference>